<protein>
    <submittedName>
        <fullName evidence="10">Permease</fullName>
    </submittedName>
</protein>
<dbReference type="InterPro" id="IPR005115">
    <property type="entry name" value="Gly_transporter"/>
</dbReference>
<accession>A0A7Z8YAU7</accession>
<dbReference type="AlphaFoldDB" id="A0A7Z8YAU7"/>
<gene>
    <name evidence="10" type="primary">yicG</name>
    <name evidence="10" type="ORF">NCTC10327_01886</name>
</gene>
<evidence type="ECO:0000256" key="8">
    <source>
        <dbReference type="SAM" id="Phobius"/>
    </source>
</evidence>
<dbReference type="Pfam" id="PF03458">
    <property type="entry name" value="Gly_transporter"/>
    <property type="match status" value="2"/>
</dbReference>
<feature type="transmembrane region" description="Helical" evidence="8">
    <location>
        <begin position="163"/>
        <end position="181"/>
    </location>
</feature>
<dbReference type="Proteomes" id="UP000269974">
    <property type="component" value="Unassembled WGS sequence"/>
</dbReference>
<evidence type="ECO:0000256" key="7">
    <source>
        <dbReference type="SAM" id="MobiDB-lite"/>
    </source>
</evidence>
<evidence type="ECO:0000256" key="2">
    <source>
        <dbReference type="ARBA" id="ARBA00008193"/>
    </source>
</evidence>
<keyword evidence="5 8" id="KW-1133">Transmembrane helix</keyword>
<comment type="caution">
    <text evidence="10">The sequence shown here is derived from an EMBL/GenBank/DDBJ whole genome shotgun (WGS) entry which is preliminary data.</text>
</comment>
<evidence type="ECO:0000256" key="3">
    <source>
        <dbReference type="ARBA" id="ARBA00022475"/>
    </source>
</evidence>
<dbReference type="GO" id="GO:0005886">
    <property type="term" value="C:plasma membrane"/>
    <property type="evidence" value="ECO:0007669"/>
    <property type="project" value="UniProtKB-SubCell"/>
</dbReference>
<dbReference type="PANTHER" id="PTHR30506">
    <property type="entry name" value="INNER MEMBRANE PROTEIN"/>
    <property type="match status" value="1"/>
</dbReference>
<comment type="subcellular location">
    <subcellularLocation>
        <location evidence="1">Cell membrane</location>
        <topology evidence="1">Multi-pass membrane protein</topology>
    </subcellularLocation>
</comment>
<keyword evidence="3" id="KW-1003">Cell membrane</keyword>
<dbReference type="EMBL" id="UYIO01000001">
    <property type="protein sequence ID" value="VDG77274.1"/>
    <property type="molecule type" value="Genomic_DNA"/>
</dbReference>
<evidence type="ECO:0000256" key="4">
    <source>
        <dbReference type="ARBA" id="ARBA00022692"/>
    </source>
</evidence>
<feature type="region of interest" description="Disordered" evidence="7">
    <location>
        <begin position="245"/>
        <end position="302"/>
    </location>
</feature>
<evidence type="ECO:0000259" key="9">
    <source>
        <dbReference type="Pfam" id="PF03458"/>
    </source>
</evidence>
<feature type="transmembrane region" description="Helical" evidence="8">
    <location>
        <begin position="6"/>
        <end position="27"/>
    </location>
</feature>
<dbReference type="RefSeq" id="WP_185934364.1">
    <property type="nucleotide sequence ID" value="NZ_UYIO01000001.1"/>
</dbReference>
<feature type="transmembrane region" description="Helical" evidence="8">
    <location>
        <begin position="130"/>
        <end position="151"/>
    </location>
</feature>
<feature type="domain" description="Glycine transporter" evidence="9">
    <location>
        <begin position="15"/>
        <end position="93"/>
    </location>
</feature>
<evidence type="ECO:0000313" key="10">
    <source>
        <dbReference type="EMBL" id="VDG77274.1"/>
    </source>
</evidence>
<keyword evidence="4 8" id="KW-0812">Transmembrane</keyword>
<feature type="transmembrane region" description="Helical" evidence="8">
    <location>
        <begin position="105"/>
        <end position="124"/>
    </location>
</feature>
<dbReference type="PANTHER" id="PTHR30506:SF3">
    <property type="entry name" value="UPF0126 INNER MEMBRANE PROTEIN YADS-RELATED"/>
    <property type="match status" value="1"/>
</dbReference>
<proteinExistence type="inferred from homology"/>
<keyword evidence="6 8" id="KW-0472">Membrane</keyword>
<feature type="compositionally biased region" description="Basic and acidic residues" evidence="7">
    <location>
        <begin position="287"/>
        <end position="302"/>
    </location>
</feature>
<feature type="domain" description="Glycine transporter" evidence="9">
    <location>
        <begin position="106"/>
        <end position="179"/>
    </location>
</feature>
<feature type="transmembrane region" description="Helical" evidence="8">
    <location>
        <begin position="76"/>
        <end position="93"/>
    </location>
</feature>
<name>A0A7Z8YAU7_9ACTO</name>
<feature type="transmembrane region" description="Helical" evidence="8">
    <location>
        <begin position="187"/>
        <end position="205"/>
    </location>
</feature>
<sequence length="302" mass="32686">MSIDLSALYPVVFNTLDIGGVFVAAVLGGMVAREKHFDAVGFVVVAIMSALGGGMIRDVLIANGPNLHQPPVALTNPLYLPMALLGAAVAYLIRVRGKWIMRSMTVMDAFVIGAWTATGVTKTLDAGFSYVPAAMMGVITAVGGGMIRDIMVGRTPVIFGGNTLYATASVIGTIPASIFWYVHMPSVGMVVTTCITAGVAILARYRGWKLPQNRDYSVNDTLAKVSSSLSARLAVLRSEERRAQVRAERQARATRRRNQSKRSLRQMAQHRKTQQNNKSTQNNSGENSRKNRNAENRNAESS</sequence>
<feature type="compositionally biased region" description="Low complexity" evidence="7">
    <location>
        <begin position="274"/>
        <end position="286"/>
    </location>
</feature>
<evidence type="ECO:0000256" key="1">
    <source>
        <dbReference type="ARBA" id="ARBA00004651"/>
    </source>
</evidence>
<feature type="compositionally biased region" description="Basic residues" evidence="7">
    <location>
        <begin position="252"/>
        <end position="273"/>
    </location>
</feature>
<evidence type="ECO:0000256" key="5">
    <source>
        <dbReference type="ARBA" id="ARBA00022989"/>
    </source>
</evidence>
<evidence type="ECO:0000313" key="11">
    <source>
        <dbReference type="Proteomes" id="UP000269974"/>
    </source>
</evidence>
<evidence type="ECO:0000256" key="6">
    <source>
        <dbReference type="ARBA" id="ARBA00023136"/>
    </source>
</evidence>
<organism evidence="10 11">
    <name type="scientific">Actinobaculum suis</name>
    <dbReference type="NCBI Taxonomy" id="1657"/>
    <lineage>
        <taxon>Bacteria</taxon>
        <taxon>Bacillati</taxon>
        <taxon>Actinomycetota</taxon>
        <taxon>Actinomycetes</taxon>
        <taxon>Actinomycetales</taxon>
        <taxon>Actinomycetaceae</taxon>
        <taxon>Actinobaculum</taxon>
    </lineage>
</organism>
<feature type="transmembrane region" description="Helical" evidence="8">
    <location>
        <begin position="39"/>
        <end position="56"/>
    </location>
</feature>
<reference evidence="10 11" key="1">
    <citation type="submission" date="2018-11" db="EMBL/GenBank/DDBJ databases">
        <authorList>
            <consortium name="Pathogen Informatics"/>
        </authorList>
    </citation>
    <scope>NUCLEOTIDE SEQUENCE [LARGE SCALE GENOMIC DNA]</scope>
    <source>
        <strain evidence="10 11">NCTC10327</strain>
    </source>
</reference>
<comment type="similarity">
    <text evidence="2">Belongs to the UPF0126 family.</text>
</comment>